<evidence type="ECO:0000313" key="2">
    <source>
        <dbReference type="Proteomes" id="UP001221757"/>
    </source>
</evidence>
<accession>A0AAD7G496</accession>
<name>A0AAD7G496_MYCRO</name>
<dbReference type="AlphaFoldDB" id="A0AAD7G496"/>
<gene>
    <name evidence="1" type="ORF">B0H17DRAFT_1213285</name>
</gene>
<organism evidence="1 2">
    <name type="scientific">Mycena rosella</name>
    <name type="common">Pink bonnet</name>
    <name type="synonym">Agaricus rosellus</name>
    <dbReference type="NCBI Taxonomy" id="1033263"/>
    <lineage>
        <taxon>Eukaryota</taxon>
        <taxon>Fungi</taxon>
        <taxon>Dikarya</taxon>
        <taxon>Basidiomycota</taxon>
        <taxon>Agaricomycotina</taxon>
        <taxon>Agaricomycetes</taxon>
        <taxon>Agaricomycetidae</taxon>
        <taxon>Agaricales</taxon>
        <taxon>Marasmiineae</taxon>
        <taxon>Mycenaceae</taxon>
        <taxon>Mycena</taxon>
    </lineage>
</organism>
<protein>
    <submittedName>
        <fullName evidence="1">Uncharacterized protein</fullName>
    </submittedName>
</protein>
<dbReference type="EMBL" id="JARKIE010000282">
    <property type="protein sequence ID" value="KAJ7658125.1"/>
    <property type="molecule type" value="Genomic_DNA"/>
</dbReference>
<sequence>MLAARPTAWCFRSPRGPTAVWKSSYTGETPVHPPALAAGPTAWCCARCAARKVKEI</sequence>
<dbReference type="Proteomes" id="UP001221757">
    <property type="component" value="Unassembled WGS sequence"/>
</dbReference>
<reference evidence="1" key="1">
    <citation type="submission" date="2023-03" db="EMBL/GenBank/DDBJ databases">
        <title>Massive genome expansion in bonnet fungi (Mycena s.s.) driven by repeated elements and novel gene families across ecological guilds.</title>
        <authorList>
            <consortium name="Lawrence Berkeley National Laboratory"/>
            <person name="Harder C.B."/>
            <person name="Miyauchi S."/>
            <person name="Viragh M."/>
            <person name="Kuo A."/>
            <person name="Thoen E."/>
            <person name="Andreopoulos B."/>
            <person name="Lu D."/>
            <person name="Skrede I."/>
            <person name="Drula E."/>
            <person name="Henrissat B."/>
            <person name="Morin E."/>
            <person name="Kohler A."/>
            <person name="Barry K."/>
            <person name="LaButti K."/>
            <person name="Morin E."/>
            <person name="Salamov A."/>
            <person name="Lipzen A."/>
            <person name="Mereny Z."/>
            <person name="Hegedus B."/>
            <person name="Baldrian P."/>
            <person name="Stursova M."/>
            <person name="Weitz H."/>
            <person name="Taylor A."/>
            <person name="Grigoriev I.V."/>
            <person name="Nagy L.G."/>
            <person name="Martin F."/>
            <person name="Kauserud H."/>
        </authorList>
    </citation>
    <scope>NUCLEOTIDE SEQUENCE</scope>
    <source>
        <strain evidence="1">CBHHK067</strain>
    </source>
</reference>
<keyword evidence="2" id="KW-1185">Reference proteome</keyword>
<proteinExistence type="predicted"/>
<evidence type="ECO:0000313" key="1">
    <source>
        <dbReference type="EMBL" id="KAJ7658125.1"/>
    </source>
</evidence>
<comment type="caution">
    <text evidence="1">The sequence shown here is derived from an EMBL/GenBank/DDBJ whole genome shotgun (WGS) entry which is preliminary data.</text>
</comment>